<evidence type="ECO:0000313" key="1">
    <source>
        <dbReference type="EMBL" id="CAL0310742.1"/>
    </source>
</evidence>
<proteinExistence type="predicted"/>
<dbReference type="EMBL" id="CAXHTB010000008">
    <property type="protein sequence ID" value="CAL0310742.1"/>
    <property type="molecule type" value="Genomic_DNA"/>
</dbReference>
<gene>
    <name evidence="1" type="ORF">LLUT_LOCUS11802</name>
</gene>
<dbReference type="PANTHER" id="PTHR34427">
    <property type="entry name" value="DUF4283 DOMAIN PROTEIN"/>
    <property type="match status" value="1"/>
</dbReference>
<sequence length="273" mass="30266">MVGKTVESVDPVLLAGILKIEGFLTVEAQPLGGDLVLISLYEGEDLETFLIHAKQWISAVFSFFFPWSEELVVGFRDVWLRCYGLPLHAWNVALFEKLANHFGSLLPMEFDSALKLSFGPCWLRVRTNCCRVIDQTLVVRVDGKDFSVHVKEVVSREVGPVEQHRYRLPSVVKQLDDEYDSDNSLGWLSDMGGLKDWLEEEGDLSLEKNGGDYSSANMVLKGGLKVVSAEENGGSSEKKDGKVGDDIIAINGVIPPRDVSLEMEGVEFNVGSR</sequence>
<keyword evidence="2" id="KW-1185">Reference proteome</keyword>
<evidence type="ECO:0008006" key="3">
    <source>
        <dbReference type="Google" id="ProtNLM"/>
    </source>
</evidence>
<dbReference type="Proteomes" id="UP001497480">
    <property type="component" value="Unassembled WGS sequence"/>
</dbReference>
<accession>A0AAV1WNB4</accession>
<protein>
    <recommendedName>
        <fullName evidence="3">DUF4283 domain-containing protein</fullName>
    </recommendedName>
</protein>
<name>A0AAV1WNB4_LUPLU</name>
<comment type="caution">
    <text evidence="1">The sequence shown here is derived from an EMBL/GenBank/DDBJ whole genome shotgun (WGS) entry which is preliminary data.</text>
</comment>
<dbReference type="PANTHER" id="PTHR34427:SF5">
    <property type="entry name" value="DUF4283 DOMAIN-CONTAINING PROTEIN"/>
    <property type="match status" value="1"/>
</dbReference>
<dbReference type="AlphaFoldDB" id="A0AAV1WNB4"/>
<evidence type="ECO:0000313" key="2">
    <source>
        <dbReference type="Proteomes" id="UP001497480"/>
    </source>
</evidence>
<reference evidence="1 2" key="1">
    <citation type="submission" date="2024-03" db="EMBL/GenBank/DDBJ databases">
        <authorList>
            <person name="Martinez-Hernandez J."/>
        </authorList>
    </citation>
    <scope>NUCLEOTIDE SEQUENCE [LARGE SCALE GENOMIC DNA]</scope>
</reference>
<organism evidence="1 2">
    <name type="scientific">Lupinus luteus</name>
    <name type="common">European yellow lupine</name>
    <dbReference type="NCBI Taxonomy" id="3873"/>
    <lineage>
        <taxon>Eukaryota</taxon>
        <taxon>Viridiplantae</taxon>
        <taxon>Streptophyta</taxon>
        <taxon>Embryophyta</taxon>
        <taxon>Tracheophyta</taxon>
        <taxon>Spermatophyta</taxon>
        <taxon>Magnoliopsida</taxon>
        <taxon>eudicotyledons</taxon>
        <taxon>Gunneridae</taxon>
        <taxon>Pentapetalae</taxon>
        <taxon>rosids</taxon>
        <taxon>fabids</taxon>
        <taxon>Fabales</taxon>
        <taxon>Fabaceae</taxon>
        <taxon>Papilionoideae</taxon>
        <taxon>50 kb inversion clade</taxon>
        <taxon>genistoids sensu lato</taxon>
        <taxon>core genistoids</taxon>
        <taxon>Genisteae</taxon>
        <taxon>Lupinus</taxon>
    </lineage>
</organism>